<protein>
    <submittedName>
        <fullName evidence="7">Importin subunit alpha-like</fullName>
    </submittedName>
</protein>
<proteinExistence type="inferred from homology"/>
<accession>A0A6P6YC05</accession>
<gene>
    <name evidence="7" type="primary">LOC113796144</name>
</gene>
<evidence type="ECO:0000256" key="2">
    <source>
        <dbReference type="ARBA" id="ARBA00022448"/>
    </source>
</evidence>
<keyword evidence="6" id="KW-1185">Reference proteome</keyword>
<dbReference type="InterPro" id="IPR000225">
    <property type="entry name" value="Armadillo"/>
</dbReference>
<evidence type="ECO:0000256" key="1">
    <source>
        <dbReference type="ARBA" id="ARBA00010394"/>
    </source>
</evidence>
<dbReference type="InterPro" id="IPR024931">
    <property type="entry name" value="Importin_alpha"/>
</dbReference>
<dbReference type="SUPFAM" id="SSF48371">
    <property type="entry name" value="ARM repeat"/>
    <property type="match status" value="1"/>
</dbReference>
<organism evidence="6 7">
    <name type="scientific">Dermatophagoides pteronyssinus</name>
    <name type="common">European house dust mite</name>
    <dbReference type="NCBI Taxonomy" id="6956"/>
    <lineage>
        <taxon>Eukaryota</taxon>
        <taxon>Metazoa</taxon>
        <taxon>Ecdysozoa</taxon>
        <taxon>Arthropoda</taxon>
        <taxon>Chelicerata</taxon>
        <taxon>Arachnida</taxon>
        <taxon>Acari</taxon>
        <taxon>Acariformes</taxon>
        <taxon>Sarcoptiformes</taxon>
        <taxon>Astigmata</taxon>
        <taxon>Psoroptidia</taxon>
        <taxon>Analgoidea</taxon>
        <taxon>Pyroglyphidae</taxon>
        <taxon>Dermatophagoidinae</taxon>
        <taxon>Dermatophagoides</taxon>
    </lineage>
</organism>
<dbReference type="InterPro" id="IPR002652">
    <property type="entry name" value="Importin-a_IBB"/>
</dbReference>
<sequence>MAFPNSAKILKLIIIFMDERRYGRQKDYKASKSDPNARRVEEQIRIRKTIRDAELTKKRNNVTELLNAGVLTPMYKLLQHEVITIVEQVVWFVGNVAGDCDKCRKLLINQGFPSAILQVLRNQLPISNNTLFIIRIIVWTLTNFTRSAKYLKPSDLNQWINILNEFLVSVDQEILSDSSWSTFYILDSFLSGEQNEIINIYIKSGLASKIIANLKTDPPNISLSACLRSLGTLLTGNDSQTDILLNLDCIEPLKNLLSSTKKEVRREACWAISNITAGSTKQIQLVIDKNVFPKLVEICYDSNFDIRKEAIWALSNACTSATKEQIAYLFEINVLKCFSKEINCLDSSLMNVVLDALIRIIAIGDKVKFDSNLPYNPFINAIDNAGILRQCEMIIYDRKHDRLTQKAEQLINHCNKRTNQQQMAFTDFNHNGFQGMPMQ</sequence>
<feature type="domain" description="IBB" evidence="5">
    <location>
        <begin position="24"/>
        <end position="63"/>
    </location>
</feature>
<keyword evidence="2" id="KW-0813">Transport</keyword>
<dbReference type="GO" id="GO:0006606">
    <property type="term" value="P:protein import into nucleus"/>
    <property type="evidence" value="ECO:0007669"/>
    <property type="project" value="InterPro"/>
</dbReference>
<evidence type="ECO:0000313" key="7">
    <source>
        <dbReference type="RefSeq" id="XP_027202184.1"/>
    </source>
</evidence>
<keyword evidence="3" id="KW-0677">Repeat</keyword>
<name>A0A6P6YC05_DERPT</name>
<dbReference type="Gene3D" id="1.25.10.10">
    <property type="entry name" value="Leucine-rich Repeat Variant"/>
    <property type="match status" value="1"/>
</dbReference>
<dbReference type="InParanoid" id="A0A6P6YC05"/>
<evidence type="ECO:0000256" key="3">
    <source>
        <dbReference type="ARBA" id="ARBA00022737"/>
    </source>
</evidence>
<dbReference type="Proteomes" id="UP000515146">
    <property type="component" value="Unplaced"/>
</dbReference>
<evidence type="ECO:0000256" key="4">
    <source>
        <dbReference type="ARBA" id="ARBA00022927"/>
    </source>
</evidence>
<dbReference type="PIRSF" id="PIRSF005673">
    <property type="entry name" value="Importin_alpha"/>
    <property type="match status" value="1"/>
</dbReference>
<dbReference type="InterPro" id="IPR016024">
    <property type="entry name" value="ARM-type_fold"/>
</dbReference>
<keyword evidence="4" id="KW-0653">Protein transport</keyword>
<dbReference type="GO" id="GO:0061608">
    <property type="term" value="F:nuclear import signal receptor activity"/>
    <property type="evidence" value="ECO:0007669"/>
    <property type="project" value="InterPro"/>
</dbReference>
<dbReference type="RefSeq" id="XP_027202184.1">
    <property type="nucleotide sequence ID" value="XM_027346383.1"/>
</dbReference>
<evidence type="ECO:0000313" key="6">
    <source>
        <dbReference type="Proteomes" id="UP000515146"/>
    </source>
</evidence>
<dbReference type="AlphaFoldDB" id="A0A6P6YC05"/>
<dbReference type="InterPro" id="IPR011989">
    <property type="entry name" value="ARM-like"/>
</dbReference>
<reference evidence="7" key="1">
    <citation type="submission" date="2025-08" db="UniProtKB">
        <authorList>
            <consortium name="RefSeq"/>
        </authorList>
    </citation>
    <scope>IDENTIFICATION</scope>
    <source>
        <strain evidence="7">Airmid</strain>
    </source>
</reference>
<dbReference type="SMART" id="SM00185">
    <property type="entry name" value="ARM"/>
    <property type="match status" value="4"/>
</dbReference>
<dbReference type="GO" id="GO:0005737">
    <property type="term" value="C:cytoplasm"/>
    <property type="evidence" value="ECO:0007669"/>
    <property type="project" value="InterPro"/>
</dbReference>
<dbReference type="Pfam" id="PF01749">
    <property type="entry name" value="IBB"/>
    <property type="match status" value="1"/>
</dbReference>
<dbReference type="KEGG" id="dpte:113796144"/>
<comment type="similarity">
    <text evidence="1">Belongs to the importin alpha family.</text>
</comment>
<evidence type="ECO:0000259" key="5">
    <source>
        <dbReference type="Pfam" id="PF01749"/>
    </source>
</evidence>
<dbReference type="PANTHER" id="PTHR23316">
    <property type="entry name" value="IMPORTIN ALPHA"/>
    <property type="match status" value="1"/>
</dbReference>
<dbReference type="OrthoDB" id="29145at2759"/>
<dbReference type="Pfam" id="PF00514">
    <property type="entry name" value="Arm"/>
    <property type="match status" value="2"/>
</dbReference>